<dbReference type="PANTHER" id="PTHR34570">
    <property type="entry name" value="OS03G0593100 PROTEIN"/>
    <property type="match status" value="1"/>
</dbReference>
<dbReference type="AlphaFoldDB" id="A0A7J7BXE2"/>
<gene>
    <name evidence="1" type="ORF">HS088_TW22G00222</name>
</gene>
<dbReference type="FunCoup" id="A0A7J7BXE2">
    <property type="interactions" value="170"/>
</dbReference>
<organism evidence="1 2">
    <name type="scientific">Tripterygium wilfordii</name>
    <name type="common">Thunder God vine</name>
    <dbReference type="NCBI Taxonomy" id="458696"/>
    <lineage>
        <taxon>Eukaryota</taxon>
        <taxon>Viridiplantae</taxon>
        <taxon>Streptophyta</taxon>
        <taxon>Embryophyta</taxon>
        <taxon>Tracheophyta</taxon>
        <taxon>Spermatophyta</taxon>
        <taxon>Magnoliopsida</taxon>
        <taxon>eudicotyledons</taxon>
        <taxon>Gunneridae</taxon>
        <taxon>Pentapetalae</taxon>
        <taxon>rosids</taxon>
        <taxon>fabids</taxon>
        <taxon>Celastrales</taxon>
        <taxon>Celastraceae</taxon>
        <taxon>Tripterygium</taxon>
    </lineage>
</organism>
<sequence length="135" mass="15264">MSNKGYLSLRPNGDSTMVGSSSIALLQERFRELQRVKKDREKKELLRLYTGSELVRPSVLYDQHTKLGYHQQEVMFLPSKPALVDSLSLGLKLQSNRADFQVRNGTSLTNSRPSVVNSSKEFCFDSSDVDTTLHL</sequence>
<keyword evidence="2" id="KW-1185">Reference proteome</keyword>
<protein>
    <submittedName>
        <fullName evidence="1">Uncharacterized protein</fullName>
    </submittedName>
</protein>
<dbReference type="PANTHER" id="PTHR34570:SF20">
    <property type="entry name" value="MYB-CC TYPE TRANSCRIPTION FACTOR LHEQLE-CONTAINING DOMAIN-CONTAINING PROTEIN"/>
    <property type="match status" value="1"/>
</dbReference>
<evidence type="ECO:0000313" key="1">
    <source>
        <dbReference type="EMBL" id="KAF5726543.1"/>
    </source>
</evidence>
<dbReference type="InParanoid" id="A0A7J7BXE2"/>
<dbReference type="EMBL" id="JAAARO010000022">
    <property type="protein sequence ID" value="KAF5726543.1"/>
    <property type="molecule type" value="Genomic_DNA"/>
</dbReference>
<accession>A0A7J7BXE2</accession>
<name>A0A7J7BXE2_TRIWF</name>
<dbReference type="Proteomes" id="UP000593562">
    <property type="component" value="Unassembled WGS sequence"/>
</dbReference>
<proteinExistence type="predicted"/>
<evidence type="ECO:0000313" key="2">
    <source>
        <dbReference type="Proteomes" id="UP000593562"/>
    </source>
</evidence>
<comment type="caution">
    <text evidence="1">The sequence shown here is derived from an EMBL/GenBank/DDBJ whole genome shotgun (WGS) entry which is preliminary data.</text>
</comment>
<reference evidence="1 2" key="1">
    <citation type="journal article" date="2020" name="Nat. Commun.">
        <title>Genome of Tripterygium wilfordii and identification of cytochrome P450 involved in triptolide biosynthesis.</title>
        <authorList>
            <person name="Tu L."/>
            <person name="Su P."/>
            <person name="Zhang Z."/>
            <person name="Gao L."/>
            <person name="Wang J."/>
            <person name="Hu T."/>
            <person name="Zhou J."/>
            <person name="Zhang Y."/>
            <person name="Zhao Y."/>
            <person name="Liu Y."/>
            <person name="Song Y."/>
            <person name="Tong Y."/>
            <person name="Lu Y."/>
            <person name="Yang J."/>
            <person name="Xu C."/>
            <person name="Jia M."/>
            <person name="Peters R.J."/>
            <person name="Huang L."/>
            <person name="Gao W."/>
        </authorList>
    </citation>
    <scope>NUCLEOTIDE SEQUENCE [LARGE SCALE GENOMIC DNA]</scope>
    <source>
        <strain evidence="2">cv. XIE 37</strain>
        <tissue evidence="1">Leaf</tissue>
    </source>
</reference>